<reference evidence="12 13" key="1">
    <citation type="submission" date="2019-09" db="EMBL/GenBank/DDBJ databases">
        <title>Sulfurimonas gotlandica sp. nov., a chemoautotrophic and psychrotolerant epsilonproteobacterium isolated from a pelagic redoxcline, and an emended description of the genus Sulfurimonas.</title>
        <authorList>
            <person name="Wang S."/>
            <person name="Jiang L."/>
            <person name="Shao S."/>
        </authorList>
    </citation>
    <scope>NUCLEOTIDE SEQUENCE [LARGE SCALE GENOMIC DNA]</scope>
    <source>
        <strain evidence="12 13">GYSZ_1</strain>
    </source>
</reference>
<evidence type="ECO:0000256" key="2">
    <source>
        <dbReference type="ARBA" id="ARBA00022448"/>
    </source>
</evidence>
<evidence type="ECO:0000256" key="3">
    <source>
        <dbReference type="ARBA" id="ARBA00022449"/>
    </source>
</evidence>
<dbReference type="PROSITE" id="PS51201">
    <property type="entry name" value="RCK_N"/>
    <property type="match status" value="1"/>
</dbReference>
<keyword evidence="6" id="KW-0630">Potassium</keyword>
<dbReference type="InterPro" id="IPR003148">
    <property type="entry name" value="RCK_N"/>
</dbReference>
<proteinExistence type="predicted"/>
<evidence type="ECO:0000256" key="6">
    <source>
        <dbReference type="ARBA" id="ARBA00022958"/>
    </source>
</evidence>
<name>A0A5P8P3J2_9BACT</name>
<dbReference type="OrthoDB" id="9781411at2"/>
<feature type="transmembrane region" description="Helical" evidence="10">
    <location>
        <begin position="147"/>
        <end position="169"/>
    </location>
</feature>
<feature type="domain" description="RCK N-terminal" evidence="11">
    <location>
        <begin position="401"/>
        <end position="518"/>
    </location>
</feature>
<evidence type="ECO:0000256" key="5">
    <source>
        <dbReference type="ARBA" id="ARBA00022692"/>
    </source>
</evidence>
<organism evidence="12 13">
    <name type="scientific">Sulfurimonas lithotrophica</name>
    <dbReference type="NCBI Taxonomy" id="2590022"/>
    <lineage>
        <taxon>Bacteria</taxon>
        <taxon>Pseudomonadati</taxon>
        <taxon>Campylobacterota</taxon>
        <taxon>Epsilonproteobacteria</taxon>
        <taxon>Campylobacterales</taxon>
        <taxon>Sulfurimonadaceae</taxon>
        <taxon>Sulfurimonas</taxon>
    </lineage>
</organism>
<evidence type="ECO:0000256" key="1">
    <source>
        <dbReference type="ARBA" id="ARBA00004141"/>
    </source>
</evidence>
<dbReference type="Gene3D" id="3.40.50.720">
    <property type="entry name" value="NAD(P)-binding Rossmann-like Domain"/>
    <property type="match status" value="1"/>
</dbReference>
<dbReference type="RefSeq" id="WP_152308115.1">
    <property type="nucleotide sequence ID" value="NZ_CP043617.1"/>
</dbReference>
<dbReference type="Gene3D" id="1.20.1530.20">
    <property type="match status" value="1"/>
</dbReference>
<accession>A0A5P8P3J2</accession>
<dbReference type="GO" id="GO:0015297">
    <property type="term" value="F:antiporter activity"/>
    <property type="evidence" value="ECO:0007669"/>
    <property type="project" value="UniProtKB-KW"/>
</dbReference>
<keyword evidence="5 10" id="KW-0812">Transmembrane</keyword>
<feature type="transmembrane region" description="Helical" evidence="10">
    <location>
        <begin position="351"/>
        <end position="371"/>
    </location>
</feature>
<sequence length="534" mass="59458">MLEIIIFSILSATILNLFLKKFSIPTIIGYIATGTIIAYGYELHDAINSHELKEIAEFGVVFLMFTIGLEFSVRNLIKMKKEVFLYGALQVFITAAFFSFLAHNIFSIEAKSSIIIGAALALSSTAIVLKLLNENGDINKLYGRKVLGILLFQDIAVIPILLMITMFSVTDKSVSSLLIETLLNAVVLLMGLFLVGKYLIEPFFHQVSKTKSNEIFVGSVLLIVMGASYLAHAFGFSYSLGAFIAGMMIAETHYKHQVEADLVPFRDLLLGVFFVTVGMQLNFSIIFENIYTVLLILPVLILAKILIIYLLLRFATDSRVALKSAITLFQFGEFGLVIFELSFAKNLIDPVIGQVLVVMVVISMIMTPFVLKNISKIVDMFSYTPEESQEYTSPDNNEKLSNHIVLIGYGRLGKNISRLIEKKNMDYIAIENDILSVKEARKLNKPVIFGNAAQKNVLESVNIKDASAVVISIGNSEKLHQICQAVKDLRENKKTIVKVNKYEEQEALSSLNLSHIIVETEKTASAMFEEAIKL</sequence>
<evidence type="ECO:0000313" key="13">
    <source>
        <dbReference type="Proteomes" id="UP000326944"/>
    </source>
</evidence>
<feature type="transmembrane region" description="Helical" evidence="10">
    <location>
        <begin position="293"/>
        <end position="312"/>
    </location>
</feature>
<feature type="transmembrane region" description="Helical" evidence="10">
    <location>
        <begin position="55"/>
        <end position="77"/>
    </location>
</feature>
<dbReference type="SUPFAM" id="SSF51735">
    <property type="entry name" value="NAD(P)-binding Rossmann-fold domains"/>
    <property type="match status" value="1"/>
</dbReference>
<keyword evidence="7 10" id="KW-1133">Transmembrane helix</keyword>
<keyword evidence="3" id="KW-0050">Antiport</keyword>
<feature type="transmembrane region" description="Helical" evidence="10">
    <location>
        <begin position="83"/>
        <end position="102"/>
    </location>
</feature>
<dbReference type="InterPro" id="IPR038770">
    <property type="entry name" value="Na+/solute_symporter_sf"/>
</dbReference>
<dbReference type="AlphaFoldDB" id="A0A5P8P3J2"/>
<keyword evidence="4" id="KW-0633">Potassium transport</keyword>
<evidence type="ECO:0000256" key="9">
    <source>
        <dbReference type="ARBA" id="ARBA00023136"/>
    </source>
</evidence>
<gene>
    <name evidence="12" type="ORF">FJR48_10680</name>
</gene>
<dbReference type="Proteomes" id="UP000326944">
    <property type="component" value="Chromosome"/>
</dbReference>
<evidence type="ECO:0000256" key="10">
    <source>
        <dbReference type="SAM" id="Phobius"/>
    </source>
</evidence>
<feature type="transmembrane region" description="Helical" evidence="10">
    <location>
        <begin position="324"/>
        <end position="345"/>
    </location>
</feature>
<dbReference type="InterPro" id="IPR006153">
    <property type="entry name" value="Cation/H_exchanger_TM"/>
</dbReference>
<feature type="transmembrane region" description="Helical" evidence="10">
    <location>
        <begin position="268"/>
        <end position="287"/>
    </location>
</feature>
<keyword evidence="13" id="KW-1185">Reference proteome</keyword>
<evidence type="ECO:0000256" key="7">
    <source>
        <dbReference type="ARBA" id="ARBA00022989"/>
    </source>
</evidence>
<dbReference type="PANTHER" id="PTHR46157">
    <property type="entry name" value="K(+) EFFLUX ANTIPORTER 3, CHLOROPLASTIC"/>
    <property type="match status" value="1"/>
</dbReference>
<dbReference type="GO" id="GO:0005886">
    <property type="term" value="C:plasma membrane"/>
    <property type="evidence" value="ECO:0007669"/>
    <property type="project" value="TreeGrafter"/>
</dbReference>
<comment type="subcellular location">
    <subcellularLocation>
        <location evidence="1">Membrane</location>
        <topology evidence="1">Multi-pass membrane protein</topology>
    </subcellularLocation>
</comment>
<evidence type="ECO:0000256" key="8">
    <source>
        <dbReference type="ARBA" id="ARBA00023065"/>
    </source>
</evidence>
<feature type="transmembrane region" description="Helical" evidence="10">
    <location>
        <begin position="22"/>
        <end position="43"/>
    </location>
</feature>
<dbReference type="Pfam" id="PF02254">
    <property type="entry name" value="TrkA_N"/>
    <property type="match status" value="1"/>
</dbReference>
<keyword evidence="8" id="KW-0406">Ion transport</keyword>
<dbReference type="PANTHER" id="PTHR46157:SF4">
    <property type="entry name" value="K(+) EFFLUX ANTIPORTER 3, CHLOROPLASTIC"/>
    <property type="match status" value="1"/>
</dbReference>
<dbReference type="GO" id="GO:0006813">
    <property type="term" value="P:potassium ion transport"/>
    <property type="evidence" value="ECO:0007669"/>
    <property type="project" value="UniProtKB-KW"/>
</dbReference>
<evidence type="ECO:0000256" key="4">
    <source>
        <dbReference type="ARBA" id="ARBA00022538"/>
    </source>
</evidence>
<keyword evidence="9 10" id="KW-0472">Membrane</keyword>
<evidence type="ECO:0000313" key="12">
    <source>
        <dbReference type="EMBL" id="QFR50167.1"/>
    </source>
</evidence>
<dbReference type="Pfam" id="PF00999">
    <property type="entry name" value="Na_H_Exchanger"/>
    <property type="match status" value="1"/>
</dbReference>
<feature type="transmembrane region" description="Helical" evidence="10">
    <location>
        <begin position="114"/>
        <end position="132"/>
    </location>
</feature>
<dbReference type="KEGG" id="sulg:FJR48_10680"/>
<dbReference type="InterPro" id="IPR036291">
    <property type="entry name" value="NAD(P)-bd_dom_sf"/>
</dbReference>
<protein>
    <submittedName>
        <fullName evidence="12">Sodium:proton exchanger</fullName>
    </submittedName>
</protein>
<feature type="transmembrane region" description="Helical" evidence="10">
    <location>
        <begin position="181"/>
        <end position="200"/>
    </location>
</feature>
<dbReference type="EMBL" id="CP043617">
    <property type="protein sequence ID" value="QFR50167.1"/>
    <property type="molecule type" value="Genomic_DNA"/>
</dbReference>
<evidence type="ECO:0000259" key="11">
    <source>
        <dbReference type="PROSITE" id="PS51201"/>
    </source>
</evidence>
<keyword evidence="2" id="KW-0813">Transport</keyword>
<feature type="transmembrane region" description="Helical" evidence="10">
    <location>
        <begin position="220"/>
        <end position="247"/>
    </location>
</feature>
<dbReference type="GO" id="GO:1902600">
    <property type="term" value="P:proton transmembrane transport"/>
    <property type="evidence" value="ECO:0007669"/>
    <property type="project" value="InterPro"/>
</dbReference>